<reference evidence="2 3" key="1">
    <citation type="journal article" date="2008" name="Proc. Natl. Acad. Sci. U.S.A.">
        <title>Niche adaptation and genome expansion in the chlorophyll d-producing cyanobacterium Acaryochloris marina.</title>
        <authorList>
            <person name="Swingley W.D."/>
            <person name="Chen M."/>
            <person name="Cheung P.C."/>
            <person name="Conrad A.L."/>
            <person name="Dejesa L.C."/>
            <person name="Hao J."/>
            <person name="Honchak B.M."/>
            <person name="Karbach L.E."/>
            <person name="Kurdoglu A."/>
            <person name="Lahiri S."/>
            <person name="Mastrian S.D."/>
            <person name="Miyashita H."/>
            <person name="Page L."/>
            <person name="Ramakrishna P."/>
            <person name="Satoh S."/>
            <person name="Sattley W.M."/>
            <person name="Shimada Y."/>
            <person name="Taylor H.L."/>
            <person name="Tomo T."/>
            <person name="Tsuchiya T."/>
            <person name="Wang Z.T."/>
            <person name="Raymond J."/>
            <person name="Mimuro M."/>
            <person name="Blankenship R.E."/>
            <person name="Touchman J.W."/>
        </authorList>
    </citation>
    <scope>NUCLEOTIDE SEQUENCE [LARGE SCALE GENOMIC DNA]</scope>
    <source>
        <strain evidence="3">MBIC 11017</strain>
    </source>
</reference>
<protein>
    <recommendedName>
        <fullName evidence="4">DUF4424 domain-containing protein</fullName>
    </recommendedName>
</protein>
<organism evidence="2 3">
    <name type="scientific">Acaryochloris marina (strain MBIC 11017)</name>
    <dbReference type="NCBI Taxonomy" id="329726"/>
    <lineage>
        <taxon>Bacteria</taxon>
        <taxon>Bacillati</taxon>
        <taxon>Cyanobacteriota</taxon>
        <taxon>Cyanophyceae</taxon>
        <taxon>Acaryochloridales</taxon>
        <taxon>Acaryochloridaceae</taxon>
        <taxon>Acaryochloris</taxon>
    </lineage>
</organism>
<evidence type="ECO:0000313" key="2">
    <source>
        <dbReference type="EMBL" id="ABW25379.1"/>
    </source>
</evidence>
<name>B0C8Y9_ACAM1</name>
<feature type="chain" id="PRO_5002746691" description="DUF4424 domain-containing protein" evidence="1">
    <location>
        <begin position="25"/>
        <end position="206"/>
    </location>
</feature>
<dbReference type="EMBL" id="CP000828">
    <property type="protein sequence ID" value="ABW25379.1"/>
    <property type="molecule type" value="Genomic_DNA"/>
</dbReference>
<dbReference type="AlphaFoldDB" id="B0C8Y9"/>
<sequence>MKIKTISILALLMIGMTVNMPSIAQYSRTRYGVDVELYTFVDSYNPRQNQESGDIEIKITNKTDKKIELPSQYDGSAISLFALQETEDPRARVMDQHLIVRNATSRPKKKFLSPGETYSYGKLPLNRIFDKEIIGSEGKYYWNWLLHAPPKATPIYDNKWEFEADKLVDTVVLWAEVKIGDQITRSTPKIISIQNQEFNEPEVEAD</sequence>
<evidence type="ECO:0000313" key="3">
    <source>
        <dbReference type="Proteomes" id="UP000000268"/>
    </source>
</evidence>
<proteinExistence type="predicted"/>
<gene>
    <name evidence="2" type="ordered locus">AM1_0313</name>
</gene>
<evidence type="ECO:0008006" key="4">
    <source>
        <dbReference type="Google" id="ProtNLM"/>
    </source>
</evidence>
<dbReference type="RefSeq" id="WP_012160989.1">
    <property type="nucleotide sequence ID" value="NC_009925.1"/>
</dbReference>
<dbReference type="KEGG" id="amr:AM1_0313"/>
<dbReference type="HOGENOM" id="CLU_1329541_0_0_3"/>
<accession>B0C8Y9</accession>
<keyword evidence="1" id="KW-0732">Signal</keyword>
<dbReference type="Proteomes" id="UP000000268">
    <property type="component" value="Chromosome"/>
</dbReference>
<keyword evidence="3" id="KW-1185">Reference proteome</keyword>
<evidence type="ECO:0000256" key="1">
    <source>
        <dbReference type="SAM" id="SignalP"/>
    </source>
</evidence>
<feature type="signal peptide" evidence="1">
    <location>
        <begin position="1"/>
        <end position="24"/>
    </location>
</feature>